<dbReference type="Pfam" id="PF07568">
    <property type="entry name" value="HisKA_2"/>
    <property type="match status" value="1"/>
</dbReference>
<dbReference type="SUPFAM" id="SSF55874">
    <property type="entry name" value="ATPase domain of HSP90 chaperone/DNA topoisomerase II/histidine kinase"/>
    <property type="match status" value="1"/>
</dbReference>
<dbReference type="InterPro" id="IPR003594">
    <property type="entry name" value="HATPase_dom"/>
</dbReference>
<evidence type="ECO:0000313" key="10">
    <source>
        <dbReference type="EMBL" id="EGF91033.1"/>
    </source>
</evidence>
<evidence type="ECO:0000256" key="3">
    <source>
        <dbReference type="ARBA" id="ARBA00022553"/>
    </source>
</evidence>
<keyword evidence="7" id="KW-0067">ATP-binding</keyword>
<gene>
    <name evidence="10" type="ORF">ABI_24460</name>
</gene>
<evidence type="ECO:0000256" key="7">
    <source>
        <dbReference type="ARBA" id="ARBA00022840"/>
    </source>
</evidence>
<dbReference type="Pfam" id="PF13185">
    <property type="entry name" value="GAF_2"/>
    <property type="match status" value="1"/>
</dbReference>
<evidence type="ECO:0000256" key="1">
    <source>
        <dbReference type="ARBA" id="ARBA00000085"/>
    </source>
</evidence>
<dbReference type="Gene3D" id="3.30.450.40">
    <property type="match status" value="1"/>
</dbReference>
<keyword evidence="11" id="KW-1185">Reference proteome</keyword>
<keyword evidence="5" id="KW-0547">Nucleotide-binding</keyword>
<accession>F4QNX5</accession>
<evidence type="ECO:0000313" key="11">
    <source>
        <dbReference type="Proteomes" id="UP000006512"/>
    </source>
</evidence>
<keyword evidence="6 10" id="KW-0418">Kinase</keyword>
<comment type="catalytic activity">
    <reaction evidence="1">
        <text>ATP + protein L-histidine = ADP + protein N-phospho-L-histidine.</text>
        <dbReference type="EC" id="2.7.13.3"/>
    </reaction>
</comment>
<dbReference type="AlphaFoldDB" id="F4QNX5"/>
<feature type="domain" description="Histidine kinase/HSP90-like ATPase" evidence="9">
    <location>
        <begin position="301"/>
        <end position="397"/>
    </location>
</feature>
<dbReference type="PANTHER" id="PTHR41523:SF8">
    <property type="entry name" value="ETHYLENE RESPONSE SENSOR PROTEIN"/>
    <property type="match status" value="1"/>
</dbReference>
<dbReference type="eggNOG" id="COG3920">
    <property type="taxonomic scope" value="Bacteria"/>
</dbReference>
<dbReference type="Gene3D" id="3.30.450.20">
    <property type="entry name" value="PAS domain"/>
    <property type="match status" value="1"/>
</dbReference>
<dbReference type="RefSeq" id="WP_006273219.1">
    <property type="nucleotide sequence ID" value="NZ_GL883078.1"/>
</dbReference>
<dbReference type="EC" id="2.7.13.3" evidence="2"/>
<feature type="domain" description="GAF" evidence="8">
    <location>
        <begin position="26"/>
        <end position="179"/>
    </location>
</feature>
<sequence length="409" mass="44941">MADDAARVNKLLRQQAAIAGFGSYALRENDLHKVLTEAARVCAAGLDVPFSKVCRYRADENDLLVEAGFGWRPGVVSKVVSRADDSTPQGRAFITGEPSICNDLREDTGFELPAFYAEHGIISTVDVVIHIKDKQPYGVLEIDNNVQQDYDQHDINFLTGFANVLAEAVATSARLELLQTTIGEMKALVTEKDRLLDQKKVLAEELQHRVRNNLQLIYGMLTKQLDDTADEAGQRGLRAIARRVFTLAKVYENLLGTEMTHATDFGAYVKSLCVNLSEIQDGDIDGIDLVCSSESFLLELDMVTALGIIVAELVTNSYDHAFADRTGAIAVTVVRDAQALDRGRLTIWDNGAGFVEQPGSKRHGVGLVRRLVEQIDGDIHLTVDNGARWIVDFPIPAASSQHLDEYQAS</sequence>
<dbReference type="SMART" id="SM00065">
    <property type="entry name" value="GAF"/>
    <property type="match status" value="1"/>
</dbReference>
<evidence type="ECO:0000256" key="5">
    <source>
        <dbReference type="ARBA" id="ARBA00022741"/>
    </source>
</evidence>
<organism evidence="10 11">
    <name type="scientific">Asticcacaulis biprosthecium C19</name>
    <dbReference type="NCBI Taxonomy" id="715226"/>
    <lineage>
        <taxon>Bacteria</taxon>
        <taxon>Pseudomonadati</taxon>
        <taxon>Pseudomonadota</taxon>
        <taxon>Alphaproteobacteria</taxon>
        <taxon>Caulobacterales</taxon>
        <taxon>Caulobacteraceae</taxon>
        <taxon>Asticcacaulis</taxon>
    </lineage>
</organism>
<dbReference type="GO" id="GO:0004673">
    <property type="term" value="F:protein histidine kinase activity"/>
    <property type="evidence" value="ECO:0007669"/>
    <property type="project" value="UniProtKB-EC"/>
</dbReference>
<evidence type="ECO:0000256" key="4">
    <source>
        <dbReference type="ARBA" id="ARBA00022679"/>
    </source>
</evidence>
<dbReference type="GO" id="GO:0005524">
    <property type="term" value="F:ATP binding"/>
    <property type="evidence" value="ECO:0007669"/>
    <property type="project" value="UniProtKB-KW"/>
</dbReference>
<evidence type="ECO:0000256" key="2">
    <source>
        <dbReference type="ARBA" id="ARBA00012438"/>
    </source>
</evidence>
<dbReference type="HOGENOM" id="CLU_660242_0_0_5"/>
<dbReference type="STRING" id="715226.ABI_24460"/>
<evidence type="ECO:0000256" key="6">
    <source>
        <dbReference type="ARBA" id="ARBA00022777"/>
    </source>
</evidence>
<keyword evidence="4" id="KW-0808">Transferase</keyword>
<proteinExistence type="predicted"/>
<dbReference type="InterPro" id="IPR029016">
    <property type="entry name" value="GAF-like_dom_sf"/>
</dbReference>
<dbReference type="Proteomes" id="UP000006512">
    <property type="component" value="Unassembled WGS sequence"/>
</dbReference>
<dbReference type="Gene3D" id="3.30.565.10">
    <property type="entry name" value="Histidine kinase-like ATPase, C-terminal domain"/>
    <property type="match status" value="1"/>
</dbReference>
<dbReference type="EMBL" id="GL883078">
    <property type="protein sequence ID" value="EGF91033.1"/>
    <property type="molecule type" value="Genomic_DNA"/>
</dbReference>
<protein>
    <recommendedName>
        <fullName evidence="2">histidine kinase</fullName>
        <ecNumber evidence="2">2.7.13.3</ecNumber>
    </recommendedName>
</protein>
<evidence type="ECO:0000259" key="8">
    <source>
        <dbReference type="SMART" id="SM00065"/>
    </source>
</evidence>
<dbReference type="OrthoDB" id="9767435at2"/>
<dbReference type="InterPro" id="IPR036890">
    <property type="entry name" value="HATPase_C_sf"/>
</dbReference>
<reference evidence="11" key="1">
    <citation type="submission" date="2011-03" db="EMBL/GenBank/DDBJ databases">
        <title>Draft genome sequence of Brevundimonas diminuta.</title>
        <authorList>
            <person name="Brown P.J.B."/>
            <person name="Buechlein A."/>
            <person name="Hemmerich C."/>
            <person name="Brun Y.V."/>
        </authorList>
    </citation>
    <scope>NUCLEOTIDE SEQUENCE [LARGE SCALE GENOMIC DNA]</scope>
    <source>
        <strain evidence="11">C19</strain>
    </source>
</reference>
<dbReference type="InterPro" id="IPR011495">
    <property type="entry name" value="Sig_transdc_His_kin_sub2_dim/P"/>
</dbReference>
<dbReference type="InterPro" id="IPR003018">
    <property type="entry name" value="GAF"/>
</dbReference>
<name>F4QNX5_9CAUL</name>
<evidence type="ECO:0000259" key="9">
    <source>
        <dbReference type="SMART" id="SM00387"/>
    </source>
</evidence>
<dbReference type="Pfam" id="PF02518">
    <property type="entry name" value="HATPase_c"/>
    <property type="match status" value="1"/>
</dbReference>
<keyword evidence="3" id="KW-0597">Phosphoprotein</keyword>
<dbReference type="SMART" id="SM00387">
    <property type="entry name" value="HATPase_c"/>
    <property type="match status" value="1"/>
</dbReference>
<dbReference type="PANTHER" id="PTHR41523">
    <property type="entry name" value="TWO-COMPONENT SYSTEM SENSOR PROTEIN"/>
    <property type="match status" value="1"/>
</dbReference>
<dbReference type="SUPFAM" id="SSF55781">
    <property type="entry name" value="GAF domain-like"/>
    <property type="match status" value="1"/>
</dbReference>